<dbReference type="PROSITE" id="PS51866">
    <property type="entry name" value="MOP"/>
    <property type="match status" value="2"/>
</dbReference>
<dbReference type="InterPro" id="IPR005116">
    <property type="entry name" value="Transp-assoc_OB_typ1"/>
</dbReference>
<dbReference type="Proteomes" id="UP000503297">
    <property type="component" value="Chromosome"/>
</dbReference>
<feature type="domain" description="Mop" evidence="3">
    <location>
        <begin position="74"/>
        <end position="140"/>
    </location>
</feature>
<protein>
    <submittedName>
        <fullName evidence="4">TOBE domain-containing protein</fullName>
    </submittedName>
</protein>
<dbReference type="KEGG" id="bwa:HLV38_04030"/>
<dbReference type="InterPro" id="IPR004606">
    <property type="entry name" value="Mop_domain"/>
</dbReference>
<dbReference type="GO" id="GO:0015689">
    <property type="term" value="P:molybdate ion transport"/>
    <property type="evidence" value="ECO:0007669"/>
    <property type="project" value="InterPro"/>
</dbReference>
<reference evidence="5" key="1">
    <citation type="submission" date="2020-05" db="EMBL/GenBank/DDBJ databases">
        <title>Novel species in genus Nocardioides.</title>
        <authorList>
            <person name="Zhang G."/>
        </authorList>
    </citation>
    <scope>NUCLEOTIDE SEQUENCE [LARGE SCALE GENOMIC DNA]</scope>
    <source>
        <strain evidence="5">zg-1050</strain>
    </source>
</reference>
<accession>A0A6M8J7I1</accession>
<evidence type="ECO:0000313" key="4">
    <source>
        <dbReference type="EMBL" id="QKF07379.1"/>
    </source>
</evidence>
<dbReference type="RefSeq" id="WP_173164480.1">
    <property type="nucleotide sequence ID" value="NZ_CP053716.1"/>
</dbReference>
<gene>
    <name evidence="4" type="ORF">HLV38_04030</name>
</gene>
<sequence length="141" mass="13860">MKLSARNQLKATVTAVTTGAVNGVVTLKVGDAELKSSITNEAIAELGLAPGVDALAIVKASNVLVAAGDQPIQGISARNQLVGTVANIERGAVNGLVAIEVNGGATLRASITNEAIEALGLAAGAPAVAVVKATDVLVGVE</sequence>
<dbReference type="Gene3D" id="2.40.50.100">
    <property type="match status" value="2"/>
</dbReference>
<dbReference type="PANTHER" id="PTHR30432:SF1">
    <property type="entry name" value="DNA-BINDING TRANSCRIPTIONAL DUAL REGULATOR MODE"/>
    <property type="match status" value="1"/>
</dbReference>
<evidence type="ECO:0000259" key="3">
    <source>
        <dbReference type="PROSITE" id="PS51866"/>
    </source>
</evidence>
<dbReference type="InterPro" id="IPR051815">
    <property type="entry name" value="Molybdate_resp_trans_reg"/>
</dbReference>
<evidence type="ECO:0000256" key="1">
    <source>
        <dbReference type="ARBA" id="ARBA00022505"/>
    </source>
</evidence>
<organism evidence="4 5">
    <name type="scientific">Berryella wangjianweii</name>
    <dbReference type="NCBI Taxonomy" id="2734634"/>
    <lineage>
        <taxon>Bacteria</taxon>
        <taxon>Bacillati</taxon>
        <taxon>Actinomycetota</taxon>
        <taxon>Coriobacteriia</taxon>
        <taxon>Eggerthellales</taxon>
        <taxon>Eggerthellaceae</taxon>
        <taxon>Berryella</taxon>
    </lineage>
</organism>
<evidence type="ECO:0000313" key="5">
    <source>
        <dbReference type="Proteomes" id="UP000503297"/>
    </source>
</evidence>
<keyword evidence="1 2" id="KW-0500">Molybdenum</keyword>
<feature type="domain" description="Mop" evidence="3">
    <location>
        <begin position="2"/>
        <end position="67"/>
    </location>
</feature>
<dbReference type="NCBIfam" id="TIGR00638">
    <property type="entry name" value="Mop"/>
    <property type="match status" value="2"/>
</dbReference>
<dbReference type="AlphaFoldDB" id="A0A6M8J7I1"/>
<proteinExistence type="predicted"/>
<evidence type="ECO:0000256" key="2">
    <source>
        <dbReference type="PROSITE-ProRule" id="PRU01213"/>
    </source>
</evidence>
<dbReference type="EMBL" id="CP053716">
    <property type="protein sequence ID" value="QKF07379.1"/>
    <property type="molecule type" value="Genomic_DNA"/>
</dbReference>
<dbReference type="PANTHER" id="PTHR30432">
    <property type="entry name" value="TRANSCRIPTIONAL REGULATOR MODE"/>
    <property type="match status" value="1"/>
</dbReference>
<dbReference type="Pfam" id="PF03459">
    <property type="entry name" value="TOBE"/>
    <property type="match status" value="2"/>
</dbReference>
<dbReference type="SUPFAM" id="SSF50331">
    <property type="entry name" value="MOP-like"/>
    <property type="match status" value="2"/>
</dbReference>
<dbReference type="InterPro" id="IPR008995">
    <property type="entry name" value="Mo/tungstate-bd_C_term_dom"/>
</dbReference>
<keyword evidence="5" id="KW-1185">Reference proteome</keyword>
<name>A0A6M8J7I1_9ACTN</name>